<feature type="domain" description="Solute-binding protein family 3/N-terminal" evidence="4">
    <location>
        <begin position="40"/>
        <end position="252"/>
    </location>
</feature>
<protein>
    <submittedName>
        <fullName evidence="5">Transporter substrate-binding domain-containing protein</fullName>
    </submittedName>
</protein>
<feature type="region of interest" description="Disordered" evidence="2">
    <location>
        <begin position="248"/>
        <end position="269"/>
    </location>
</feature>
<proteinExistence type="predicted"/>
<dbReference type="PANTHER" id="PTHR35936">
    <property type="entry name" value="MEMBRANE-BOUND LYTIC MUREIN TRANSGLYCOSYLASE F"/>
    <property type="match status" value="1"/>
</dbReference>
<sequence>MKKKWKKLWLAGILAAAFALGGCSGNDNASEAENAIQDGILTVGILAGGDSFASSDGSGFTGIEPQLMDALGESVGAAVEYKPASSQEELLGWLDTGEADIVIGRIAQSDEYSQKYQVSRSYAKKGVYLLTRKNDYTDTLAGFAEMPVGISRKIPSNVRIDIPYLDQVTVQEYDDLSLAAADLKEETVNAVVVTEREALDLISDSGLQAQELLNGPREAYVALMGAGQTDLAAGLNQVISQYLDDQATGADHDQAAQTRALPSETGEEE</sequence>
<dbReference type="Gene3D" id="3.40.190.10">
    <property type="entry name" value="Periplasmic binding protein-like II"/>
    <property type="match status" value="2"/>
</dbReference>
<dbReference type="PROSITE" id="PS51257">
    <property type="entry name" value="PROKAR_LIPOPROTEIN"/>
    <property type="match status" value="1"/>
</dbReference>
<evidence type="ECO:0000313" key="6">
    <source>
        <dbReference type="Proteomes" id="UP000823900"/>
    </source>
</evidence>
<name>A0A9D2HG79_9FIRM</name>
<accession>A0A9D2HG79</accession>
<gene>
    <name evidence="5" type="ORF">IAA07_01620</name>
</gene>
<dbReference type="AlphaFoldDB" id="A0A9D2HG79"/>
<dbReference type="Pfam" id="PF00497">
    <property type="entry name" value="SBP_bac_3"/>
    <property type="match status" value="1"/>
</dbReference>
<dbReference type="SMART" id="SM00062">
    <property type="entry name" value="PBPb"/>
    <property type="match status" value="1"/>
</dbReference>
<evidence type="ECO:0000259" key="4">
    <source>
        <dbReference type="SMART" id="SM00062"/>
    </source>
</evidence>
<dbReference type="EMBL" id="DWZA01000016">
    <property type="protein sequence ID" value="HJA70262.1"/>
    <property type="molecule type" value="Genomic_DNA"/>
</dbReference>
<dbReference type="SUPFAM" id="SSF53850">
    <property type="entry name" value="Periplasmic binding protein-like II"/>
    <property type="match status" value="1"/>
</dbReference>
<evidence type="ECO:0000256" key="2">
    <source>
        <dbReference type="SAM" id="MobiDB-lite"/>
    </source>
</evidence>
<reference evidence="5" key="2">
    <citation type="submission" date="2021-04" db="EMBL/GenBank/DDBJ databases">
        <authorList>
            <person name="Gilroy R."/>
        </authorList>
    </citation>
    <scope>NUCLEOTIDE SEQUENCE</scope>
    <source>
        <strain evidence="5">CHK178-16964</strain>
    </source>
</reference>
<evidence type="ECO:0000313" key="5">
    <source>
        <dbReference type="EMBL" id="HJA70262.1"/>
    </source>
</evidence>
<organism evidence="5 6">
    <name type="scientific">Candidatus Lachnoclostridium stercoravium</name>
    <dbReference type="NCBI Taxonomy" id="2838633"/>
    <lineage>
        <taxon>Bacteria</taxon>
        <taxon>Bacillati</taxon>
        <taxon>Bacillota</taxon>
        <taxon>Clostridia</taxon>
        <taxon>Lachnospirales</taxon>
        <taxon>Lachnospiraceae</taxon>
    </lineage>
</organism>
<evidence type="ECO:0000256" key="3">
    <source>
        <dbReference type="SAM" id="SignalP"/>
    </source>
</evidence>
<feature type="chain" id="PRO_5038658024" evidence="3">
    <location>
        <begin position="30"/>
        <end position="269"/>
    </location>
</feature>
<feature type="signal peptide" evidence="3">
    <location>
        <begin position="1"/>
        <end position="29"/>
    </location>
</feature>
<reference evidence="5" key="1">
    <citation type="journal article" date="2021" name="PeerJ">
        <title>Extensive microbial diversity within the chicken gut microbiome revealed by metagenomics and culture.</title>
        <authorList>
            <person name="Gilroy R."/>
            <person name="Ravi A."/>
            <person name="Getino M."/>
            <person name="Pursley I."/>
            <person name="Horton D.L."/>
            <person name="Alikhan N.F."/>
            <person name="Baker D."/>
            <person name="Gharbi K."/>
            <person name="Hall N."/>
            <person name="Watson M."/>
            <person name="Adriaenssens E.M."/>
            <person name="Foster-Nyarko E."/>
            <person name="Jarju S."/>
            <person name="Secka A."/>
            <person name="Antonio M."/>
            <person name="Oren A."/>
            <person name="Chaudhuri R.R."/>
            <person name="La Ragione R."/>
            <person name="Hildebrand F."/>
            <person name="Pallen M.J."/>
        </authorList>
    </citation>
    <scope>NUCLEOTIDE SEQUENCE</scope>
    <source>
        <strain evidence="5">CHK178-16964</strain>
    </source>
</reference>
<keyword evidence="1 3" id="KW-0732">Signal</keyword>
<dbReference type="PANTHER" id="PTHR35936:SF19">
    <property type="entry name" value="AMINO-ACID-BINDING PROTEIN YXEM-RELATED"/>
    <property type="match status" value="1"/>
</dbReference>
<dbReference type="Proteomes" id="UP000823900">
    <property type="component" value="Unassembled WGS sequence"/>
</dbReference>
<comment type="caution">
    <text evidence="5">The sequence shown here is derived from an EMBL/GenBank/DDBJ whole genome shotgun (WGS) entry which is preliminary data.</text>
</comment>
<dbReference type="InterPro" id="IPR001638">
    <property type="entry name" value="Solute-binding_3/MltF_N"/>
</dbReference>
<evidence type="ECO:0000256" key="1">
    <source>
        <dbReference type="ARBA" id="ARBA00022729"/>
    </source>
</evidence>